<name>A0A9D4I4H7_DREPO</name>
<protein>
    <submittedName>
        <fullName evidence="1">Uncharacterized protein</fullName>
    </submittedName>
</protein>
<proteinExistence type="predicted"/>
<reference evidence="1" key="2">
    <citation type="submission" date="2020-11" db="EMBL/GenBank/DDBJ databases">
        <authorList>
            <person name="McCartney M.A."/>
            <person name="Auch B."/>
            <person name="Kono T."/>
            <person name="Mallez S."/>
            <person name="Becker A."/>
            <person name="Gohl D.M."/>
            <person name="Silverstein K.A.T."/>
            <person name="Koren S."/>
            <person name="Bechman K.B."/>
            <person name="Herman A."/>
            <person name="Abrahante J.E."/>
            <person name="Garbe J."/>
        </authorList>
    </citation>
    <scope>NUCLEOTIDE SEQUENCE</scope>
    <source>
        <strain evidence="1">Duluth1</strain>
        <tissue evidence="1">Whole animal</tissue>
    </source>
</reference>
<dbReference type="AlphaFoldDB" id="A0A9D4I4H7"/>
<gene>
    <name evidence="1" type="ORF">DPMN_182330</name>
</gene>
<organism evidence="1 2">
    <name type="scientific">Dreissena polymorpha</name>
    <name type="common">Zebra mussel</name>
    <name type="synonym">Mytilus polymorpha</name>
    <dbReference type="NCBI Taxonomy" id="45954"/>
    <lineage>
        <taxon>Eukaryota</taxon>
        <taxon>Metazoa</taxon>
        <taxon>Spiralia</taxon>
        <taxon>Lophotrochozoa</taxon>
        <taxon>Mollusca</taxon>
        <taxon>Bivalvia</taxon>
        <taxon>Autobranchia</taxon>
        <taxon>Heteroconchia</taxon>
        <taxon>Euheterodonta</taxon>
        <taxon>Imparidentia</taxon>
        <taxon>Neoheterodontei</taxon>
        <taxon>Myida</taxon>
        <taxon>Dreissenoidea</taxon>
        <taxon>Dreissenidae</taxon>
        <taxon>Dreissena</taxon>
    </lineage>
</organism>
<reference evidence="1" key="1">
    <citation type="journal article" date="2019" name="bioRxiv">
        <title>The Genome of the Zebra Mussel, Dreissena polymorpha: A Resource for Invasive Species Research.</title>
        <authorList>
            <person name="McCartney M.A."/>
            <person name="Auch B."/>
            <person name="Kono T."/>
            <person name="Mallez S."/>
            <person name="Zhang Y."/>
            <person name="Obille A."/>
            <person name="Becker A."/>
            <person name="Abrahante J.E."/>
            <person name="Garbe J."/>
            <person name="Badalamenti J.P."/>
            <person name="Herman A."/>
            <person name="Mangelson H."/>
            <person name="Liachko I."/>
            <person name="Sullivan S."/>
            <person name="Sone E.D."/>
            <person name="Koren S."/>
            <person name="Silverstein K.A.T."/>
            <person name="Beckman K.B."/>
            <person name="Gohl D.M."/>
        </authorList>
    </citation>
    <scope>NUCLEOTIDE SEQUENCE</scope>
    <source>
        <strain evidence="1">Duluth1</strain>
        <tissue evidence="1">Whole animal</tissue>
    </source>
</reference>
<comment type="caution">
    <text evidence="1">The sequence shown here is derived from an EMBL/GenBank/DDBJ whole genome shotgun (WGS) entry which is preliminary data.</text>
</comment>
<evidence type="ECO:0000313" key="1">
    <source>
        <dbReference type="EMBL" id="KAH3747895.1"/>
    </source>
</evidence>
<accession>A0A9D4I4H7</accession>
<sequence length="142" mass="16341">MPRPLATETIFELCLQDFTTAILEKNAPPPGGYVFQQTRIIFELIQDIIRKNVQTKFHEDWTINVTFMVLTSFQPTGTILKLFHDDRSINVASRVLTKFHYSHSKKNAPSPCGHFFKQPEPFSNSSRISLAQILWPNFMNIG</sequence>
<keyword evidence="2" id="KW-1185">Reference proteome</keyword>
<dbReference type="EMBL" id="JAIWYP010000010">
    <property type="protein sequence ID" value="KAH3747895.1"/>
    <property type="molecule type" value="Genomic_DNA"/>
</dbReference>
<evidence type="ECO:0000313" key="2">
    <source>
        <dbReference type="Proteomes" id="UP000828390"/>
    </source>
</evidence>
<dbReference type="Proteomes" id="UP000828390">
    <property type="component" value="Unassembled WGS sequence"/>
</dbReference>